<feature type="region of interest" description="Disordered" evidence="2">
    <location>
        <begin position="456"/>
        <end position="486"/>
    </location>
</feature>
<dbReference type="SUPFAM" id="SSF56672">
    <property type="entry name" value="DNA/RNA polymerases"/>
    <property type="match status" value="1"/>
</dbReference>
<proteinExistence type="predicted"/>
<protein>
    <submittedName>
        <fullName evidence="4">Ribonuclease H-like domain-containing protein</fullName>
    </submittedName>
</protein>
<feature type="coiled-coil region" evidence="1">
    <location>
        <begin position="251"/>
        <end position="299"/>
    </location>
</feature>
<evidence type="ECO:0000256" key="2">
    <source>
        <dbReference type="SAM" id="MobiDB-lite"/>
    </source>
</evidence>
<dbReference type="InterPro" id="IPR013103">
    <property type="entry name" value="RVT_2"/>
</dbReference>
<dbReference type="EMBL" id="BQNB010013293">
    <property type="protein sequence ID" value="GJT14202.1"/>
    <property type="molecule type" value="Genomic_DNA"/>
</dbReference>
<comment type="caution">
    <text evidence="4">The sequence shown here is derived from an EMBL/GenBank/DDBJ whole genome shotgun (WGS) entry which is preliminary data.</text>
</comment>
<keyword evidence="1" id="KW-0175">Coiled coil</keyword>
<feature type="coiled-coil region" evidence="1">
    <location>
        <begin position="492"/>
        <end position="519"/>
    </location>
</feature>
<dbReference type="InterPro" id="IPR043502">
    <property type="entry name" value="DNA/RNA_pol_sf"/>
</dbReference>
<evidence type="ECO:0000313" key="5">
    <source>
        <dbReference type="Proteomes" id="UP001151760"/>
    </source>
</evidence>
<feature type="domain" description="Reverse transcriptase Ty1/copia-type" evidence="3">
    <location>
        <begin position="1"/>
        <end position="163"/>
    </location>
</feature>
<organism evidence="4 5">
    <name type="scientific">Tanacetum coccineum</name>
    <dbReference type="NCBI Taxonomy" id="301880"/>
    <lineage>
        <taxon>Eukaryota</taxon>
        <taxon>Viridiplantae</taxon>
        <taxon>Streptophyta</taxon>
        <taxon>Embryophyta</taxon>
        <taxon>Tracheophyta</taxon>
        <taxon>Spermatophyta</taxon>
        <taxon>Magnoliopsida</taxon>
        <taxon>eudicotyledons</taxon>
        <taxon>Gunneridae</taxon>
        <taxon>Pentapetalae</taxon>
        <taxon>asterids</taxon>
        <taxon>campanulids</taxon>
        <taxon>Asterales</taxon>
        <taxon>Asteraceae</taxon>
        <taxon>Asteroideae</taxon>
        <taxon>Anthemideae</taxon>
        <taxon>Anthemidinae</taxon>
        <taxon>Tanacetum</taxon>
    </lineage>
</organism>
<gene>
    <name evidence="4" type="ORF">Tco_0861244</name>
</gene>
<evidence type="ECO:0000313" key="4">
    <source>
        <dbReference type="EMBL" id="GJT14202.1"/>
    </source>
</evidence>
<keyword evidence="5" id="KW-1185">Reference proteome</keyword>
<reference evidence="4" key="1">
    <citation type="journal article" date="2022" name="Int. J. Mol. Sci.">
        <title>Draft Genome of Tanacetum Coccineum: Genomic Comparison of Closely Related Tanacetum-Family Plants.</title>
        <authorList>
            <person name="Yamashiro T."/>
            <person name="Shiraishi A."/>
            <person name="Nakayama K."/>
            <person name="Satake H."/>
        </authorList>
    </citation>
    <scope>NUCLEOTIDE SEQUENCE</scope>
</reference>
<dbReference type="Proteomes" id="UP001151760">
    <property type="component" value="Unassembled WGS sequence"/>
</dbReference>
<feature type="compositionally biased region" description="Basic and acidic residues" evidence="2">
    <location>
        <begin position="465"/>
        <end position="486"/>
    </location>
</feature>
<feature type="region of interest" description="Disordered" evidence="2">
    <location>
        <begin position="219"/>
        <end position="245"/>
    </location>
</feature>
<reference evidence="4" key="2">
    <citation type="submission" date="2022-01" db="EMBL/GenBank/DDBJ databases">
        <authorList>
            <person name="Yamashiro T."/>
            <person name="Shiraishi A."/>
            <person name="Satake H."/>
            <person name="Nakayama K."/>
        </authorList>
    </citation>
    <scope>NUCLEOTIDE SEQUENCE</scope>
</reference>
<dbReference type="Pfam" id="PF07727">
    <property type="entry name" value="RVT_2"/>
    <property type="match status" value="1"/>
</dbReference>
<name>A0ABQ5BK97_9ASTR</name>
<evidence type="ECO:0000259" key="3">
    <source>
        <dbReference type="Pfam" id="PF07727"/>
    </source>
</evidence>
<sequence length="553" mass="63086">MDVKSAFLYGKIEEEVYVCQPPGFEDPDFPDRVYKVEKALYGLHQASRAWYGTLSTYLLDNRFQRRTIDKTLFIKRNKDDILLVQVYVDDITFGSIKKSLCIEFKKMMHKKFQMSFIGEFTFFLRLQVKQNKDGIFINQDKYVTKILKKFGFTDIKTASTPMETQKPLLKDEDVYACARYQVNPKVSHLYLVAYTDRDYAEASLERKSTTRADDAINEEMDDSLATPNEAGSLGTTSGGGTKRQDTIRDTIAQTRLQLKELMELCTNLQQRVLDLENAKNAQAQEITSLKLRVKRLEKKRVSRTHKLKRLYRVGSSRRVESSEDEGLGNQEDVSKQWRKIANIDVDEGITLVDDTQERYGDDMFDTGVLDDEEVFKGQDVDETRNVAEEEVNTTDPVTTASGVVIIASVEVPVVKQELEKGTTTTTTTAATIIIAASTRPKVKAIIIQEQVQAPTPTVSSQQSSHVKDKGKAKMVEPKPVKKMSKKDQIMLDEELALKLQAKEEEEERLAREIAQQVEEVNISWDNMQAMIDVDYQMAQRVEAQEQEELSIEE</sequence>
<evidence type="ECO:0000256" key="1">
    <source>
        <dbReference type="SAM" id="Coils"/>
    </source>
</evidence>
<accession>A0ABQ5BK97</accession>